<dbReference type="PROSITE" id="PS50885">
    <property type="entry name" value="HAMP"/>
    <property type="match status" value="1"/>
</dbReference>
<dbReference type="Pfam" id="PF02518">
    <property type="entry name" value="HATPase_c"/>
    <property type="match status" value="1"/>
</dbReference>
<feature type="transmembrane region" description="Helical" evidence="14">
    <location>
        <begin position="53"/>
        <end position="74"/>
    </location>
</feature>
<evidence type="ECO:0000256" key="2">
    <source>
        <dbReference type="ARBA" id="ARBA00004651"/>
    </source>
</evidence>
<gene>
    <name evidence="17" type="ORF">SAMN05444955_1128</name>
</gene>
<dbReference type="SUPFAM" id="SSF55874">
    <property type="entry name" value="ATPase domain of HSP90 chaperone/DNA topoisomerase II/histidine kinase"/>
    <property type="match status" value="1"/>
</dbReference>
<dbReference type="CDD" id="cd16917">
    <property type="entry name" value="HATPase_UhpB-NarQ-NarX-like"/>
    <property type="match status" value="1"/>
</dbReference>
<evidence type="ECO:0000256" key="8">
    <source>
        <dbReference type="ARBA" id="ARBA00022777"/>
    </source>
</evidence>
<dbReference type="Pfam" id="PF07730">
    <property type="entry name" value="HisKA_3"/>
    <property type="match status" value="1"/>
</dbReference>
<keyword evidence="6 14" id="KW-0812">Transmembrane</keyword>
<evidence type="ECO:0000256" key="7">
    <source>
        <dbReference type="ARBA" id="ARBA00022741"/>
    </source>
</evidence>
<dbReference type="PROSITE" id="PS50109">
    <property type="entry name" value="HIS_KIN"/>
    <property type="match status" value="1"/>
</dbReference>
<dbReference type="InterPro" id="IPR050482">
    <property type="entry name" value="Sensor_HK_TwoCompSys"/>
</dbReference>
<feature type="domain" description="HAMP" evidence="16">
    <location>
        <begin position="74"/>
        <end position="126"/>
    </location>
</feature>
<keyword evidence="12 13" id="KW-0472">Membrane</keyword>
<evidence type="ECO:0000256" key="6">
    <source>
        <dbReference type="ARBA" id="ARBA00022692"/>
    </source>
</evidence>
<evidence type="ECO:0000313" key="17">
    <source>
        <dbReference type="EMBL" id="SEN46046.1"/>
    </source>
</evidence>
<accession>A0A1H8GPY9</accession>
<evidence type="ECO:0000256" key="12">
    <source>
        <dbReference type="ARBA" id="ARBA00023136"/>
    </source>
</evidence>
<dbReference type="PIRSF" id="PIRSF037431">
    <property type="entry name" value="STHK_LiaS"/>
    <property type="match status" value="1"/>
</dbReference>
<evidence type="ECO:0000256" key="14">
    <source>
        <dbReference type="SAM" id="Phobius"/>
    </source>
</evidence>
<reference evidence="17 18" key="1">
    <citation type="submission" date="2016-10" db="EMBL/GenBank/DDBJ databases">
        <authorList>
            <person name="de Groot N.N."/>
        </authorList>
    </citation>
    <scope>NUCLEOTIDE SEQUENCE [LARGE SCALE GENOMIC DNA]</scope>
    <source>
        <strain evidence="17 18">DSM 46701</strain>
    </source>
</reference>
<dbReference type="Proteomes" id="UP000199695">
    <property type="component" value="Unassembled WGS sequence"/>
</dbReference>
<evidence type="ECO:0000256" key="3">
    <source>
        <dbReference type="ARBA" id="ARBA00022475"/>
    </source>
</evidence>
<dbReference type="OrthoDB" id="9795828at2"/>
<name>A0A1H8GPY9_9BACL</name>
<evidence type="ECO:0000256" key="13">
    <source>
        <dbReference type="PIRNR" id="PIRNR037431"/>
    </source>
</evidence>
<dbReference type="Gene3D" id="1.20.5.1930">
    <property type="match status" value="1"/>
</dbReference>
<evidence type="ECO:0000256" key="1">
    <source>
        <dbReference type="ARBA" id="ARBA00000085"/>
    </source>
</evidence>
<keyword evidence="4" id="KW-0597">Phosphoprotein</keyword>
<keyword evidence="11 13" id="KW-0902">Two-component regulatory system</keyword>
<evidence type="ECO:0000256" key="11">
    <source>
        <dbReference type="ARBA" id="ARBA00023012"/>
    </source>
</evidence>
<sequence>MKKERKTSVIGLMVQVAVLVAAVVTLLVLFMMFHAYPLTMRVLLAMEWLNLPVFIWIVGSAVAAGVMVGLSYGYGLKKRLTSLIHLINTLKQGRFHEPFPALGNDEIGQIGVYLRQLAVHLKKQVVSLQQLSSEKAEWKNQAKREAIFEERQRLARELHDAVSQQLFALSMMLAAMERNGQLPEKERARISMMKKMALDTQKEMRALLLHLRPVSLEGQTLTEGLEKLFREYSAKRWMDIDWEIDPLPALSKGMEDHLFRIVQEGLSNVLRHAEASKLRVYLKYRDQQLSLRLMDNGKGFDVERMKNTSYGLRSIEERTHEMGGVLKLISLPGKGTQIEIKVPIIEQKGQIES</sequence>
<keyword evidence="18" id="KW-1185">Reference proteome</keyword>
<evidence type="ECO:0000256" key="5">
    <source>
        <dbReference type="ARBA" id="ARBA00022679"/>
    </source>
</evidence>
<dbReference type="AlphaFoldDB" id="A0A1H8GPY9"/>
<protein>
    <recommendedName>
        <fullName evidence="13">Sensor histidine kinase</fullName>
        <ecNumber evidence="13">2.7.13.3</ecNumber>
    </recommendedName>
</protein>
<dbReference type="InterPro" id="IPR005467">
    <property type="entry name" value="His_kinase_dom"/>
</dbReference>
<dbReference type="GO" id="GO:0046983">
    <property type="term" value="F:protein dimerization activity"/>
    <property type="evidence" value="ECO:0007669"/>
    <property type="project" value="InterPro"/>
</dbReference>
<feature type="transmembrane region" description="Helical" evidence="14">
    <location>
        <begin position="12"/>
        <end position="33"/>
    </location>
</feature>
<dbReference type="PANTHER" id="PTHR24421:SF37">
    <property type="entry name" value="SENSOR HISTIDINE KINASE NARS"/>
    <property type="match status" value="1"/>
</dbReference>
<keyword evidence="8 13" id="KW-0418">Kinase</keyword>
<keyword evidence="7 13" id="KW-0547">Nucleotide-binding</keyword>
<keyword evidence="10 14" id="KW-1133">Transmembrane helix</keyword>
<proteinExistence type="predicted"/>
<dbReference type="EC" id="2.7.13.3" evidence="13"/>
<evidence type="ECO:0000259" key="16">
    <source>
        <dbReference type="PROSITE" id="PS50885"/>
    </source>
</evidence>
<dbReference type="InterPro" id="IPR003660">
    <property type="entry name" value="HAMP_dom"/>
</dbReference>
<dbReference type="STRING" id="1173111.SAMN05444955_1128"/>
<evidence type="ECO:0000259" key="15">
    <source>
        <dbReference type="PROSITE" id="PS50109"/>
    </source>
</evidence>
<evidence type="ECO:0000256" key="4">
    <source>
        <dbReference type="ARBA" id="ARBA00022553"/>
    </source>
</evidence>
<dbReference type="GO" id="GO:0005886">
    <property type="term" value="C:plasma membrane"/>
    <property type="evidence" value="ECO:0007669"/>
    <property type="project" value="UniProtKB-SubCell"/>
</dbReference>
<dbReference type="InterPro" id="IPR017202">
    <property type="entry name" value="LiaS/VraS"/>
</dbReference>
<dbReference type="InterPro" id="IPR036890">
    <property type="entry name" value="HATPase_C_sf"/>
</dbReference>
<evidence type="ECO:0000256" key="9">
    <source>
        <dbReference type="ARBA" id="ARBA00022840"/>
    </source>
</evidence>
<dbReference type="GO" id="GO:0005524">
    <property type="term" value="F:ATP binding"/>
    <property type="evidence" value="ECO:0007669"/>
    <property type="project" value="UniProtKB-UniRule"/>
</dbReference>
<feature type="domain" description="Histidine kinase" evidence="15">
    <location>
        <begin position="153"/>
        <end position="346"/>
    </location>
</feature>
<dbReference type="GO" id="GO:0000155">
    <property type="term" value="F:phosphorelay sensor kinase activity"/>
    <property type="evidence" value="ECO:0007669"/>
    <property type="project" value="UniProtKB-UniRule"/>
</dbReference>
<dbReference type="Gene3D" id="6.10.340.10">
    <property type="match status" value="1"/>
</dbReference>
<dbReference type="EMBL" id="FOCQ01000012">
    <property type="protein sequence ID" value="SEN46046.1"/>
    <property type="molecule type" value="Genomic_DNA"/>
</dbReference>
<comment type="subcellular location">
    <subcellularLocation>
        <location evidence="2 13">Cell membrane</location>
        <topology evidence="2 13">Multi-pass membrane protein</topology>
    </subcellularLocation>
</comment>
<evidence type="ECO:0000313" key="18">
    <source>
        <dbReference type="Proteomes" id="UP000199695"/>
    </source>
</evidence>
<dbReference type="SMART" id="SM00387">
    <property type="entry name" value="HATPase_c"/>
    <property type="match status" value="1"/>
</dbReference>
<dbReference type="InterPro" id="IPR011712">
    <property type="entry name" value="Sig_transdc_His_kin_sub3_dim/P"/>
</dbReference>
<keyword evidence="5 13" id="KW-0808">Transferase</keyword>
<dbReference type="PANTHER" id="PTHR24421">
    <property type="entry name" value="NITRATE/NITRITE SENSOR PROTEIN NARX-RELATED"/>
    <property type="match status" value="1"/>
</dbReference>
<dbReference type="RefSeq" id="WP_089970125.1">
    <property type="nucleotide sequence ID" value="NZ_FOCQ01000012.1"/>
</dbReference>
<evidence type="ECO:0000256" key="10">
    <source>
        <dbReference type="ARBA" id="ARBA00022989"/>
    </source>
</evidence>
<dbReference type="InterPro" id="IPR003594">
    <property type="entry name" value="HATPase_dom"/>
</dbReference>
<keyword evidence="3 13" id="KW-1003">Cell membrane</keyword>
<comment type="catalytic activity">
    <reaction evidence="1 13">
        <text>ATP + protein L-histidine = ADP + protein N-phospho-L-histidine.</text>
        <dbReference type="EC" id="2.7.13.3"/>
    </reaction>
</comment>
<dbReference type="Gene3D" id="3.30.565.10">
    <property type="entry name" value="Histidine kinase-like ATPase, C-terminal domain"/>
    <property type="match status" value="1"/>
</dbReference>
<organism evidence="17 18">
    <name type="scientific">Lihuaxuella thermophila</name>
    <dbReference type="NCBI Taxonomy" id="1173111"/>
    <lineage>
        <taxon>Bacteria</taxon>
        <taxon>Bacillati</taxon>
        <taxon>Bacillota</taxon>
        <taxon>Bacilli</taxon>
        <taxon>Bacillales</taxon>
        <taxon>Thermoactinomycetaceae</taxon>
        <taxon>Lihuaxuella</taxon>
    </lineage>
</organism>
<keyword evidence="9 13" id="KW-0067">ATP-binding</keyword>